<comment type="caution">
    <text evidence="2">The sequence shown here is derived from an EMBL/GenBank/DDBJ whole genome shotgun (WGS) entry which is preliminary data.</text>
</comment>
<name>A0A1T3W5L2_9MYCO</name>
<protein>
    <submittedName>
        <fullName evidence="2">Uncharacterized protein</fullName>
    </submittedName>
</protein>
<feature type="non-terminal residue" evidence="2">
    <location>
        <position position="61"/>
    </location>
</feature>
<evidence type="ECO:0000256" key="1">
    <source>
        <dbReference type="SAM" id="Phobius"/>
    </source>
</evidence>
<evidence type="ECO:0000313" key="2">
    <source>
        <dbReference type="EMBL" id="OPE49623.1"/>
    </source>
</evidence>
<organism evidence="2 3">
    <name type="scientific">Mycolicibacterium diernhoferi</name>
    <dbReference type="NCBI Taxonomy" id="1801"/>
    <lineage>
        <taxon>Bacteria</taxon>
        <taxon>Bacillati</taxon>
        <taxon>Actinomycetota</taxon>
        <taxon>Actinomycetes</taxon>
        <taxon>Mycobacteriales</taxon>
        <taxon>Mycobacteriaceae</taxon>
        <taxon>Mycolicibacterium</taxon>
    </lineage>
</organism>
<proteinExistence type="predicted"/>
<dbReference type="RefSeq" id="WP_131830463.1">
    <property type="nucleotide sequence ID" value="NZ_MIJD01000282.1"/>
</dbReference>
<gene>
    <name evidence="2" type="ORF">BV510_22060</name>
</gene>
<feature type="transmembrane region" description="Helical" evidence="1">
    <location>
        <begin position="28"/>
        <end position="46"/>
    </location>
</feature>
<accession>A0A1T3W5L2</accession>
<keyword evidence="1" id="KW-0812">Transmembrane</keyword>
<keyword evidence="1" id="KW-0472">Membrane</keyword>
<evidence type="ECO:0000313" key="3">
    <source>
        <dbReference type="Proteomes" id="UP000191039"/>
    </source>
</evidence>
<dbReference type="Proteomes" id="UP000191039">
    <property type="component" value="Unassembled WGS sequence"/>
</dbReference>
<dbReference type="EMBL" id="MIJD01000282">
    <property type="protein sequence ID" value="OPE49623.1"/>
    <property type="molecule type" value="Genomic_DNA"/>
</dbReference>
<dbReference type="AlphaFoldDB" id="A0A1T3W5L2"/>
<sequence>MRLQSSVDRLGAAVAARLSNWPAYRYSLSVRLSLWVSVLVVAGLFGRGAWQRRWMADDGLD</sequence>
<reference evidence="2 3" key="1">
    <citation type="submission" date="2016-09" db="EMBL/GenBank/DDBJ databases">
        <title>genome sequences of unsequenced Mycobacteria.</title>
        <authorList>
            <person name="Greninger A.L."/>
            <person name="Jerome K.R."/>
            <person name="Mcnair B."/>
            <person name="Wallis C."/>
            <person name="Fang F."/>
        </authorList>
    </citation>
    <scope>NUCLEOTIDE SEQUENCE [LARGE SCALE GENOMIC DNA]</scope>
    <source>
        <strain evidence="2 3">BM1</strain>
    </source>
</reference>
<keyword evidence="1" id="KW-1133">Transmembrane helix</keyword>